<dbReference type="RefSeq" id="WP_023432259.1">
    <property type="nucleotide sequence ID" value="NZ_AWXZ01000029.1"/>
</dbReference>
<keyword evidence="2" id="KW-1185">Reference proteome</keyword>
<organism evidence="1 2">
    <name type="scientific">Lutibaculum baratangense AMV1</name>
    <dbReference type="NCBI Taxonomy" id="631454"/>
    <lineage>
        <taxon>Bacteria</taxon>
        <taxon>Pseudomonadati</taxon>
        <taxon>Pseudomonadota</taxon>
        <taxon>Alphaproteobacteria</taxon>
        <taxon>Hyphomicrobiales</taxon>
        <taxon>Tepidamorphaceae</taxon>
        <taxon>Lutibaculum</taxon>
    </lineage>
</organism>
<dbReference type="AlphaFoldDB" id="V4RF88"/>
<gene>
    <name evidence="1" type="ORF">N177_2129</name>
</gene>
<proteinExistence type="predicted"/>
<evidence type="ECO:0000313" key="2">
    <source>
        <dbReference type="Proteomes" id="UP000017819"/>
    </source>
</evidence>
<accession>V4RF88</accession>
<evidence type="ECO:0000313" key="1">
    <source>
        <dbReference type="EMBL" id="ESR24806.1"/>
    </source>
</evidence>
<dbReference type="OrthoDB" id="7307423at2"/>
<name>V4RF88_9HYPH</name>
<dbReference type="EMBL" id="AWXZ01000029">
    <property type="protein sequence ID" value="ESR24806.1"/>
    <property type="molecule type" value="Genomic_DNA"/>
</dbReference>
<dbReference type="Proteomes" id="UP000017819">
    <property type="component" value="Unassembled WGS sequence"/>
</dbReference>
<dbReference type="eggNOG" id="ENOG5033BGW">
    <property type="taxonomic scope" value="Bacteria"/>
</dbReference>
<reference evidence="1 2" key="1">
    <citation type="journal article" date="2014" name="Genome Announc.">
        <title>Draft Genome Sequence of Lutibaculum baratangense Strain AMV1T, Isolated from a Mud Volcano in Andamans, India.</title>
        <authorList>
            <person name="Singh A."/>
            <person name="Sreenivas A."/>
            <person name="Sathyanarayana Reddy G."/>
            <person name="Pinnaka A.K."/>
            <person name="Shivaji S."/>
        </authorList>
    </citation>
    <scope>NUCLEOTIDE SEQUENCE [LARGE SCALE GENOMIC DNA]</scope>
    <source>
        <strain evidence="1 2">AMV1</strain>
    </source>
</reference>
<comment type="caution">
    <text evidence="1">The sequence shown here is derived from an EMBL/GenBank/DDBJ whole genome shotgun (WGS) entry which is preliminary data.</text>
</comment>
<sequence>MRTQTKIGTWVRGVGRTAAGSLRDAWERETERLTFSDLGREETERLFRDIGLPPNQGVSCLDQPFANEDLAGSLMEVVGLDRCELTAAQPAVMRDIERVCMACTARRLCRRNLSRGEAARAYRAYCPNAGTFEDLEAIHA</sequence>
<protein>
    <submittedName>
        <fullName evidence="1">Uncharacterized protein</fullName>
    </submittedName>
</protein>